<dbReference type="AlphaFoldDB" id="A0A845A729"/>
<keyword evidence="1" id="KW-0862">Zinc</keyword>
<dbReference type="GO" id="GO:0008270">
    <property type="term" value="F:zinc ion binding"/>
    <property type="evidence" value="ECO:0007669"/>
    <property type="project" value="UniProtKB-KW"/>
</dbReference>
<dbReference type="InterPro" id="IPR036236">
    <property type="entry name" value="Znf_C2H2_sf"/>
</dbReference>
<feature type="domain" description="C2H2-type" evidence="2">
    <location>
        <begin position="15"/>
        <end position="43"/>
    </location>
</feature>
<dbReference type="SMART" id="SM00355">
    <property type="entry name" value="ZnF_C2H2"/>
    <property type="match status" value="1"/>
</dbReference>
<gene>
    <name evidence="3" type="ORF">GRI39_02160</name>
</gene>
<dbReference type="InterPro" id="IPR013087">
    <property type="entry name" value="Znf_C2H2_type"/>
</dbReference>
<comment type="caution">
    <text evidence="3">The sequence shown here is derived from an EMBL/GenBank/DDBJ whole genome shotgun (WGS) entry which is preliminary data.</text>
</comment>
<dbReference type="PROSITE" id="PS00028">
    <property type="entry name" value="ZINC_FINGER_C2H2_1"/>
    <property type="match status" value="1"/>
</dbReference>
<proteinExistence type="predicted"/>
<sequence length="166" mass="18712">MHDHALQQHQTPHPFGCKECGRTFSDQRGLDRHQAGRHQNAPVCLECGQETKLVGGREIYPHRADLYKLNFYRCACGAYCGCHKGTTSPLGKPCGQETRKARSEAHVAFDPLWKTGRMERKQAYAWLSEVTGIPSERCHIGMMDADEARDVVAAVQQFTKEERVQA</sequence>
<keyword evidence="1" id="KW-0863">Zinc-finger</keyword>
<evidence type="ECO:0000313" key="4">
    <source>
        <dbReference type="Proteomes" id="UP000460561"/>
    </source>
</evidence>
<dbReference type="Gene3D" id="3.30.160.60">
    <property type="entry name" value="Classic Zinc Finger"/>
    <property type="match status" value="1"/>
</dbReference>
<evidence type="ECO:0000259" key="2">
    <source>
        <dbReference type="PROSITE" id="PS50157"/>
    </source>
</evidence>
<accession>A0A845A729</accession>
<keyword evidence="4" id="KW-1185">Reference proteome</keyword>
<dbReference type="SUPFAM" id="SSF57667">
    <property type="entry name" value="beta-beta-alpha zinc fingers"/>
    <property type="match status" value="1"/>
</dbReference>
<evidence type="ECO:0000256" key="1">
    <source>
        <dbReference type="PROSITE-ProRule" id="PRU00042"/>
    </source>
</evidence>
<dbReference type="PROSITE" id="PS50157">
    <property type="entry name" value="ZINC_FINGER_C2H2_2"/>
    <property type="match status" value="1"/>
</dbReference>
<dbReference type="Proteomes" id="UP000460561">
    <property type="component" value="Unassembled WGS sequence"/>
</dbReference>
<dbReference type="EMBL" id="WTYQ01000001">
    <property type="protein sequence ID" value="MXP24851.1"/>
    <property type="molecule type" value="Genomic_DNA"/>
</dbReference>
<reference evidence="3 4" key="1">
    <citation type="submission" date="2019-12" db="EMBL/GenBank/DDBJ databases">
        <title>Genomic-based taxomic classification of the family Erythrobacteraceae.</title>
        <authorList>
            <person name="Xu L."/>
        </authorList>
    </citation>
    <scope>NUCLEOTIDE SEQUENCE [LARGE SCALE GENOMIC DNA]</scope>
    <source>
        <strain evidence="3 4">DSM 18604</strain>
    </source>
</reference>
<keyword evidence="1" id="KW-0479">Metal-binding</keyword>
<evidence type="ECO:0000313" key="3">
    <source>
        <dbReference type="EMBL" id="MXP24851.1"/>
    </source>
</evidence>
<dbReference type="Pfam" id="PF11672">
    <property type="entry name" value="DUF3268"/>
    <property type="match status" value="1"/>
</dbReference>
<dbReference type="InterPro" id="IPR021686">
    <property type="entry name" value="DUF3268"/>
</dbReference>
<protein>
    <recommendedName>
        <fullName evidence="2">C2H2-type domain-containing protein</fullName>
    </recommendedName>
</protein>
<dbReference type="OrthoDB" id="1028010at2"/>
<organism evidence="3 4">
    <name type="scientific">Altericroceibacterium indicum</name>
    <dbReference type="NCBI Taxonomy" id="374177"/>
    <lineage>
        <taxon>Bacteria</taxon>
        <taxon>Pseudomonadati</taxon>
        <taxon>Pseudomonadota</taxon>
        <taxon>Alphaproteobacteria</taxon>
        <taxon>Sphingomonadales</taxon>
        <taxon>Erythrobacteraceae</taxon>
        <taxon>Altericroceibacterium</taxon>
    </lineage>
</organism>
<name>A0A845A729_9SPHN</name>